<feature type="region of interest" description="Disordered" evidence="4">
    <location>
        <begin position="25"/>
        <end position="62"/>
    </location>
</feature>
<dbReference type="SUPFAM" id="SSF47095">
    <property type="entry name" value="HMG-box"/>
    <property type="match status" value="1"/>
</dbReference>
<protein>
    <submittedName>
        <fullName evidence="6">HMG box-containing protein</fullName>
    </submittedName>
</protein>
<dbReference type="GO" id="GO:0005634">
    <property type="term" value="C:nucleus"/>
    <property type="evidence" value="ECO:0007669"/>
    <property type="project" value="UniProtKB-UniRule"/>
</dbReference>
<reference evidence="6" key="1">
    <citation type="submission" date="2014-08" db="EMBL/GenBank/DDBJ databases">
        <authorList>
            <person name="Sharma Rahul"/>
            <person name="Thines Marco"/>
        </authorList>
    </citation>
    <scope>NUCLEOTIDE SEQUENCE</scope>
</reference>
<dbReference type="Pfam" id="PF00505">
    <property type="entry name" value="HMG_box"/>
    <property type="match status" value="1"/>
</dbReference>
<evidence type="ECO:0000259" key="5">
    <source>
        <dbReference type="PROSITE" id="PS50118"/>
    </source>
</evidence>
<dbReference type="GO" id="GO:0010468">
    <property type="term" value="P:regulation of gene expression"/>
    <property type="evidence" value="ECO:0007669"/>
    <property type="project" value="TreeGrafter"/>
</dbReference>
<dbReference type="InterPro" id="IPR051965">
    <property type="entry name" value="ChromReg_NeuronalGeneExpr"/>
</dbReference>
<feature type="DNA-binding region" description="HMG box" evidence="3">
    <location>
        <begin position="58"/>
        <end position="128"/>
    </location>
</feature>
<dbReference type="PANTHER" id="PTHR46040:SF3">
    <property type="entry name" value="HIGH MOBILITY GROUP PROTEIN 2"/>
    <property type="match status" value="1"/>
</dbReference>
<accession>A0A0F7SM02</accession>
<dbReference type="AlphaFoldDB" id="A0A0F7SM02"/>
<dbReference type="InterPro" id="IPR036910">
    <property type="entry name" value="HMG_box_dom_sf"/>
</dbReference>
<evidence type="ECO:0000256" key="4">
    <source>
        <dbReference type="SAM" id="MobiDB-lite"/>
    </source>
</evidence>
<organism evidence="6">
    <name type="scientific">Phaffia rhodozyma</name>
    <name type="common">Yeast</name>
    <name type="synonym">Xanthophyllomyces dendrorhous</name>
    <dbReference type="NCBI Taxonomy" id="264483"/>
    <lineage>
        <taxon>Eukaryota</taxon>
        <taxon>Fungi</taxon>
        <taxon>Dikarya</taxon>
        <taxon>Basidiomycota</taxon>
        <taxon>Agaricomycotina</taxon>
        <taxon>Tremellomycetes</taxon>
        <taxon>Cystofilobasidiales</taxon>
        <taxon>Mrakiaceae</taxon>
        <taxon>Phaffia</taxon>
    </lineage>
</organism>
<dbReference type="GO" id="GO:0003677">
    <property type="term" value="F:DNA binding"/>
    <property type="evidence" value="ECO:0007669"/>
    <property type="project" value="UniProtKB-UniRule"/>
</dbReference>
<dbReference type="Gene3D" id="1.10.30.10">
    <property type="entry name" value="High mobility group box domain"/>
    <property type="match status" value="1"/>
</dbReference>
<evidence type="ECO:0000256" key="3">
    <source>
        <dbReference type="PROSITE-ProRule" id="PRU00267"/>
    </source>
</evidence>
<dbReference type="PANTHER" id="PTHR46040">
    <property type="entry name" value="HIGH MOBILITY GROUP PROTEIN 2"/>
    <property type="match status" value="1"/>
</dbReference>
<dbReference type="SMART" id="SM00398">
    <property type="entry name" value="HMG"/>
    <property type="match status" value="1"/>
</dbReference>
<evidence type="ECO:0000313" key="6">
    <source>
        <dbReference type="EMBL" id="CDZ98484.1"/>
    </source>
</evidence>
<evidence type="ECO:0000256" key="2">
    <source>
        <dbReference type="ARBA" id="ARBA00023242"/>
    </source>
</evidence>
<dbReference type="PROSITE" id="PS50118">
    <property type="entry name" value="HMG_BOX_2"/>
    <property type="match status" value="1"/>
</dbReference>
<keyword evidence="1 3" id="KW-0238">DNA-binding</keyword>
<feature type="region of interest" description="Disordered" evidence="4">
    <location>
        <begin position="133"/>
        <end position="181"/>
    </location>
</feature>
<sequence>MAKMSKARAAANEAELELKRQQAILGTLKHASEPELSAAENKKRKRKEAKAAKDPNVPKKPSTAYLTYQNEMKTQVVEDNKDKGLKYTDILRIIADKWKNLPEEAKKEYTDKQHDDMETYKANLANYNRAKKAAEGGFPLDDATMEVPEDQVDEDDEEIDEIDQAQEKSDSETDEESVESG</sequence>
<name>A0A0F7SM02_PHARH</name>
<dbReference type="EMBL" id="LN483345">
    <property type="protein sequence ID" value="CDZ98484.1"/>
    <property type="molecule type" value="Genomic_DNA"/>
</dbReference>
<feature type="domain" description="HMG box" evidence="5">
    <location>
        <begin position="58"/>
        <end position="128"/>
    </location>
</feature>
<proteinExistence type="predicted"/>
<feature type="compositionally biased region" description="Acidic residues" evidence="4">
    <location>
        <begin position="172"/>
        <end position="181"/>
    </location>
</feature>
<dbReference type="InterPro" id="IPR009071">
    <property type="entry name" value="HMG_box_dom"/>
</dbReference>
<evidence type="ECO:0000256" key="1">
    <source>
        <dbReference type="ARBA" id="ARBA00023125"/>
    </source>
</evidence>
<feature type="compositionally biased region" description="Acidic residues" evidence="4">
    <location>
        <begin position="143"/>
        <end position="164"/>
    </location>
</feature>
<keyword evidence="2 3" id="KW-0539">Nucleus</keyword>